<reference evidence="2 3" key="1">
    <citation type="submission" date="2016-05" db="EMBL/GenBank/DDBJ databases">
        <title>Microbial solvent formation.</title>
        <authorList>
            <person name="Poehlein A."/>
            <person name="Montoya Solano J.D."/>
            <person name="Flitsch S."/>
            <person name="Krabben P."/>
            <person name="Duerre P."/>
            <person name="Daniel R."/>
        </authorList>
    </citation>
    <scope>NUCLEOTIDE SEQUENCE [LARGE SCALE GENOMIC DNA]</scope>
    <source>
        <strain evidence="2 3">DSM 53</strain>
    </source>
</reference>
<evidence type="ECO:0000313" key="2">
    <source>
        <dbReference type="EMBL" id="OOM63304.1"/>
    </source>
</evidence>
<dbReference type="InterPro" id="IPR001279">
    <property type="entry name" value="Metallo-B-lactamas"/>
</dbReference>
<name>A0A1S8SDA8_CLOBE</name>
<dbReference type="AlphaFoldDB" id="A0A1S8SDA8"/>
<dbReference type="GO" id="GO:0004416">
    <property type="term" value="F:hydroxyacylglutathione hydrolase activity"/>
    <property type="evidence" value="ECO:0007669"/>
    <property type="project" value="UniProtKB-EC"/>
</dbReference>
<dbReference type="PANTHER" id="PTHR42951">
    <property type="entry name" value="METALLO-BETA-LACTAMASE DOMAIN-CONTAINING"/>
    <property type="match status" value="1"/>
</dbReference>
<dbReference type="Pfam" id="PF00753">
    <property type="entry name" value="Lactamase_B"/>
    <property type="match status" value="1"/>
</dbReference>
<dbReference type="InterPro" id="IPR050855">
    <property type="entry name" value="NDM-1-like"/>
</dbReference>
<dbReference type="Gene3D" id="3.60.15.10">
    <property type="entry name" value="Ribonuclease Z/Hydroxyacylglutathione hydrolase-like"/>
    <property type="match status" value="1"/>
</dbReference>
<gene>
    <name evidence="2" type="primary">gloB_1</name>
    <name evidence="2" type="ORF">CLBCK_11200</name>
</gene>
<dbReference type="InterPro" id="IPR036866">
    <property type="entry name" value="RibonucZ/Hydroxyglut_hydro"/>
</dbReference>
<proteinExistence type="predicted"/>
<dbReference type="RefSeq" id="WP_077837857.1">
    <property type="nucleotide sequence ID" value="NZ_JABTAE010000001.1"/>
</dbReference>
<evidence type="ECO:0000313" key="3">
    <source>
        <dbReference type="Proteomes" id="UP000190973"/>
    </source>
</evidence>
<keyword evidence="2" id="KW-0378">Hydrolase</keyword>
<dbReference type="PANTHER" id="PTHR42951:SF22">
    <property type="entry name" value="METALLO BETA-LACTAMASE SUPERFAMILY LIPOPROTEIN"/>
    <property type="match status" value="1"/>
</dbReference>
<evidence type="ECO:0000259" key="1">
    <source>
        <dbReference type="SMART" id="SM00849"/>
    </source>
</evidence>
<dbReference type="EMBL" id="LZZI01000014">
    <property type="protein sequence ID" value="OOM63304.1"/>
    <property type="molecule type" value="Genomic_DNA"/>
</dbReference>
<dbReference type="EC" id="3.1.2.6" evidence="2"/>
<accession>A0A1S8SDA8</accession>
<sequence length="273" mass="31314">MYNEYYNIKKIIEGVYHISDPNNICCTLIVGSKKALLFDTGYGIGDLKQVIKSITDLPIVVVNSHGHLDHMGGNYQFDEIHIHEEDISLAKHILLSDKRKSTVDSYKKNIGLPKDFREEEYINRDCNIDFIPVKEGQVFDVGGYELEVIYCKGHTAGCISLIERKNKLLFSGDTILQHVWMFLEESRKMSEYIESLKKLNELEVNIILTSHSSEPYSKELLSNLIHCANNINVSKSTPYFNEAYPYKAFMYSEGGEPFVTSDYVSIVFREDKL</sequence>
<comment type="caution">
    <text evidence="2">The sequence shown here is derived from an EMBL/GenBank/DDBJ whole genome shotgun (WGS) entry which is preliminary data.</text>
</comment>
<dbReference type="SUPFAM" id="SSF56281">
    <property type="entry name" value="Metallo-hydrolase/oxidoreductase"/>
    <property type="match status" value="1"/>
</dbReference>
<dbReference type="Proteomes" id="UP000190973">
    <property type="component" value="Unassembled WGS sequence"/>
</dbReference>
<organism evidence="2 3">
    <name type="scientific">Clostridium beijerinckii</name>
    <name type="common">Clostridium MP</name>
    <dbReference type="NCBI Taxonomy" id="1520"/>
    <lineage>
        <taxon>Bacteria</taxon>
        <taxon>Bacillati</taxon>
        <taxon>Bacillota</taxon>
        <taxon>Clostridia</taxon>
        <taxon>Eubacteriales</taxon>
        <taxon>Clostridiaceae</taxon>
        <taxon>Clostridium</taxon>
    </lineage>
</organism>
<protein>
    <submittedName>
        <fullName evidence="2">Hydroxyacylglutathione hydrolase</fullName>
        <ecNumber evidence="2">3.1.2.6</ecNumber>
    </submittedName>
</protein>
<feature type="domain" description="Metallo-beta-lactamase" evidence="1">
    <location>
        <begin position="23"/>
        <end position="211"/>
    </location>
</feature>
<dbReference type="SMART" id="SM00849">
    <property type="entry name" value="Lactamase_B"/>
    <property type="match status" value="1"/>
</dbReference>